<feature type="region of interest" description="Disordered" evidence="2">
    <location>
        <begin position="452"/>
        <end position="475"/>
    </location>
</feature>
<keyword evidence="1" id="KW-0175">Coiled coil</keyword>
<gene>
    <name evidence="3" type="ORF">WMY93_003354</name>
</gene>
<keyword evidence="4" id="KW-1185">Reference proteome</keyword>
<feature type="coiled-coil region" evidence="1">
    <location>
        <begin position="56"/>
        <end position="107"/>
    </location>
</feature>
<feature type="compositionally biased region" description="Basic and acidic residues" evidence="2">
    <location>
        <begin position="1"/>
        <end position="14"/>
    </location>
</feature>
<evidence type="ECO:0000256" key="1">
    <source>
        <dbReference type="SAM" id="Coils"/>
    </source>
</evidence>
<proteinExistence type="predicted"/>
<feature type="compositionally biased region" description="Polar residues" evidence="2">
    <location>
        <begin position="15"/>
        <end position="27"/>
    </location>
</feature>
<accession>A0AAW0PWF2</accession>
<dbReference type="Proteomes" id="UP001460270">
    <property type="component" value="Unassembled WGS sequence"/>
</dbReference>
<evidence type="ECO:0000313" key="4">
    <source>
        <dbReference type="Proteomes" id="UP001460270"/>
    </source>
</evidence>
<comment type="caution">
    <text evidence="3">The sequence shown here is derived from an EMBL/GenBank/DDBJ whole genome shotgun (WGS) entry which is preliminary data.</text>
</comment>
<protein>
    <submittedName>
        <fullName evidence="3">Uncharacterized protein</fullName>
    </submittedName>
</protein>
<feature type="region of interest" description="Disordered" evidence="2">
    <location>
        <begin position="1"/>
        <end position="27"/>
    </location>
</feature>
<dbReference type="PANTHER" id="PTHR47331:SF6">
    <property type="entry name" value="DOUBLECORTIN DOMAIN-CONTAINING PROTEIN"/>
    <property type="match status" value="1"/>
</dbReference>
<evidence type="ECO:0000256" key="2">
    <source>
        <dbReference type="SAM" id="MobiDB-lite"/>
    </source>
</evidence>
<name>A0AAW0PWF2_9GOBI</name>
<dbReference type="EMBL" id="JBBPFD010000002">
    <property type="protein sequence ID" value="KAK7940028.1"/>
    <property type="molecule type" value="Genomic_DNA"/>
</dbReference>
<evidence type="ECO:0000313" key="3">
    <source>
        <dbReference type="EMBL" id="KAK7940028.1"/>
    </source>
</evidence>
<reference evidence="4" key="1">
    <citation type="submission" date="2024-04" db="EMBL/GenBank/DDBJ databases">
        <title>Salinicola lusitanus LLJ914,a marine bacterium isolated from the Okinawa Trough.</title>
        <authorList>
            <person name="Li J."/>
        </authorList>
    </citation>
    <scope>NUCLEOTIDE SEQUENCE [LARGE SCALE GENOMIC DNA]</scope>
</reference>
<dbReference type="PANTHER" id="PTHR47331">
    <property type="entry name" value="PHD-TYPE DOMAIN-CONTAINING PROTEIN"/>
    <property type="match status" value="1"/>
</dbReference>
<dbReference type="AlphaFoldDB" id="A0AAW0PWF2"/>
<sequence length="628" mass="69409">MSNARPEDNTEHDSSVFTLKDNTTAQGSNMDECWETRSHCSSASRSSQCSTTSALAAQARAKAEAARAQASFAEKEAQLIKEQAYIEAEAIKKKAELSAELHALQLKNAAAAAIIEAEILEAAAEDEANNICFPRKEVMQRLVTDPSVVHQPENTQALTQAASTATRCWPPTYDQRFHSSYDKQPPMKIQPRLSPAINTNESGSSATSDLAKYLIRRDLTPREELDLLCKWLGPESSEQAKRIRAVHIYDATAGVRMLWQRLEDSYGSPEAIENALLAKLEDFPKSQTEQWITAASHYKEFHKATYPPFSVFVKFVCDKAKTLNDPCFAPLLFTGGPNVSKPDKVNTPNLRATVSVCKTAVITPDNSCDISENTVIDPDNECPLHNKPHSLRKCRGFRAKTLDERKAILKEMNICYKCCSSVSHIAKDCNANIQCYECKSNHHVTALHPGPAPWNVSTPDTAAPEEHGGEQQDNSTETIISKCTEICGKGNTSRSCSKICLAKIYPAGQKEKAVKVYVVLDEQKSLDGKISVHLPTLIECDMLPDDRSEIPTPDVTKHHDHLKPLVNKIPALDPNAEILVLLGRDIPQVHKVREHYNGPNDAPYAERLDLGWVVIGEVCQKAARVPAR</sequence>
<organism evidence="3 4">
    <name type="scientific">Mugilogobius chulae</name>
    <name type="common">yellowstripe goby</name>
    <dbReference type="NCBI Taxonomy" id="88201"/>
    <lineage>
        <taxon>Eukaryota</taxon>
        <taxon>Metazoa</taxon>
        <taxon>Chordata</taxon>
        <taxon>Craniata</taxon>
        <taxon>Vertebrata</taxon>
        <taxon>Euteleostomi</taxon>
        <taxon>Actinopterygii</taxon>
        <taxon>Neopterygii</taxon>
        <taxon>Teleostei</taxon>
        <taxon>Neoteleostei</taxon>
        <taxon>Acanthomorphata</taxon>
        <taxon>Gobiaria</taxon>
        <taxon>Gobiiformes</taxon>
        <taxon>Gobioidei</taxon>
        <taxon>Gobiidae</taxon>
        <taxon>Gobionellinae</taxon>
        <taxon>Mugilogobius</taxon>
    </lineage>
</organism>